<protein>
    <submittedName>
        <fullName evidence="1">Uncharacterized protein</fullName>
    </submittedName>
</protein>
<name>A0A0V0XPQ9_TRIPS</name>
<reference evidence="1 2" key="1">
    <citation type="submission" date="2015-01" db="EMBL/GenBank/DDBJ databases">
        <title>Evolution of Trichinella species and genotypes.</title>
        <authorList>
            <person name="Korhonen P.K."/>
            <person name="Edoardo P."/>
            <person name="Giuseppe L.R."/>
            <person name="Gasser R.B."/>
        </authorList>
    </citation>
    <scope>NUCLEOTIDE SEQUENCE [LARGE SCALE GENOMIC DNA]</scope>
    <source>
        <strain evidence="1">ISS141</strain>
    </source>
</reference>
<proteinExistence type="predicted"/>
<gene>
    <name evidence="1" type="ORF">T4E_2381</name>
</gene>
<accession>A0A0V0XPQ9</accession>
<dbReference type="EMBL" id="JYDU01000179">
    <property type="protein sequence ID" value="KRX89990.1"/>
    <property type="molecule type" value="Genomic_DNA"/>
</dbReference>
<dbReference type="AlphaFoldDB" id="A0A0V0XPQ9"/>
<organism evidence="1 2">
    <name type="scientific">Trichinella pseudospiralis</name>
    <name type="common">Parasitic roundworm</name>
    <dbReference type="NCBI Taxonomy" id="6337"/>
    <lineage>
        <taxon>Eukaryota</taxon>
        <taxon>Metazoa</taxon>
        <taxon>Ecdysozoa</taxon>
        <taxon>Nematoda</taxon>
        <taxon>Enoplea</taxon>
        <taxon>Dorylaimia</taxon>
        <taxon>Trichinellida</taxon>
        <taxon>Trichinellidae</taxon>
        <taxon>Trichinella</taxon>
    </lineage>
</organism>
<dbReference type="Proteomes" id="UP000054815">
    <property type="component" value="Unassembled WGS sequence"/>
</dbReference>
<evidence type="ECO:0000313" key="1">
    <source>
        <dbReference type="EMBL" id="KRX89990.1"/>
    </source>
</evidence>
<comment type="caution">
    <text evidence="1">The sequence shown here is derived from an EMBL/GenBank/DDBJ whole genome shotgun (WGS) entry which is preliminary data.</text>
</comment>
<sequence>MQISKPVLHRWRREVKKKEEEIVIVMIHSGQVSSLWSKEEEEEEKIPPMKTGFTESSKIGLEKLSKTGFQWWFK</sequence>
<evidence type="ECO:0000313" key="2">
    <source>
        <dbReference type="Proteomes" id="UP000054815"/>
    </source>
</evidence>